<dbReference type="GO" id="GO:0005829">
    <property type="term" value="C:cytosol"/>
    <property type="evidence" value="ECO:0007669"/>
    <property type="project" value="TreeGrafter"/>
</dbReference>
<dbReference type="GO" id="GO:0000287">
    <property type="term" value="F:magnesium ion binding"/>
    <property type="evidence" value="ECO:0007669"/>
    <property type="project" value="UniProtKB-UniRule"/>
</dbReference>
<dbReference type="InterPro" id="IPR009000">
    <property type="entry name" value="Transl_B-barrel_sf"/>
</dbReference>
<dbReference type="Pfam" id="PF03143">
    <property type="entry name" value="GTP_EFTU_D3"/>
    <property type="match status" value="1"/>
</dbReference>
<name>A0A3A4ZEI6_UNCKA</name>
<dbReference type="InterPro" id="IPR004161">
    <property type="entry name" value="EFTu-like_2"/>
</dbReference>
<comment type="subcellular location">
    <subcellularLocation>
        <location evidence="7">Cytoplasm</location>
    </subcellularLocation>
</comment>
<evidence type="ECO:0000256" key="2">
    <source>
        <dbReference type="ARBA" id="ARBA00022741"/>
    </source>
</evidence>
<dbReference type="InterPro" id="IPR050055">
    <property type="entry name" value="EF-Tu_GTPase"/>
</dbReference>
<feature type="domain" description="Tr-type G" evidence="8">
    <location>
        <begin position="9"/>
        <end position="203"/>
    </location>
</feature>
<feature type="binding site" evidence="7">
    <location>
        <begin position="135"/>
        <end position="138"/>
    </location>
    <ligand>
        <name>GTP</name>
        <dbReference type="ChEBI" id="CHEBI:37565"/>
    </ligand>
</feature>
<feature type="binding site" evidence="7">
    <location>
        <position position="25"/>
    </location>
    <ligand>
        <name>Mg(2+)</name>
        <dbReference type="ChEBI" id="CHEBI:18420"/>
    </ligand>
</feature>
<comment type="catalytic activity">
    <reaction evidence="7">
        <text>GTP + H2O = GDP + phosphate + H(+)</text>
        <dbReference type="Rhea" id="RHEA:19669"/>
        <dbReference type="ChEBI" id="CHEBI:15377"/>
        <dbReference type="ChEBI" id="CHEBI:15378"/>
        <dbReference type="ChEBI" id="CHEBI:37565"/>
        <dbReference type="ChEBI" id="CHEBI:43474"/>
        <dbReference type="ChEBI" id="CHEBI:58189"/>
        <dbReference type="EC" id="3.6.5.3"/>
    </reaction>
</comment>
<dbReference type="GO" id="GO:0003924">
    <property type="term" value="F:GTPase activity"/>
    <property type="evidence" value="ECO:0007669"/>
    <property type="project" value="UniProtKB-UniRule"/>
</dbReference>
<dbReference type="EC" id="3.6.5.3" evidence="7"/>
<dbReference type="CDD" id="cd03697">
    <property type="entry name" value="EFTU_II"/>
    <property type="match status" value="1"/>
</dbReference>
<protein>
    <recommendedName>
        <fullName evidence="6 7">Elongation factor Tu</fullName>
        <shortName evidence="7">EF-Tu</shortName>
        <ecNumber evidence="7">3.6.5.3</ecNumber>
    </recommendedName>
</protein>
<dbReference type="NCBIfam" id="TIGR00485">
    <property type="entry name" value="EF-Tu"/>
    <property type="match status" value="1"/>
</dbReference>
<dbReference type="CDD" id="cd01884">
    <property type="entry name" value="EF_Tu"/>
    <property type="match status" value="1"/>
</dbReference>
<dbReference type="FunFam" id="2.40.30.10:FF:000001">
    <property type="entry name" value="Elongation factor Tu"/>
    <property type="match status" value="1"/>
</dbReference>
<dbReference type="Pfam" id="PF03144">
    <property type="entry name" value="GTP_EFTU_D2"/>
    <property type="match status" value="1"/>
</dbReference>
<dbReference type="InterPro" id="IPR027417">
    <property type="entry name" value="P-loop_NTPase"/>
</dbReference>
<dbReference type="InterPro" id="IPR031157">
    <property type="entry name" value="G_TR_CS"/>
</dbReference>
<dbReference type="Pfam" id="PF00009">
    <property type="entry name" value="GTP_EFTU"/>
    <property type="match status" value="1"/>
</dbReference>
<dbReference type="PRINTS" id="PR00315">
    <property type="entry name" value="ELONGATNFCT"/>
</dbReference>
<organism evidence="9 10">
    <name type="scientific">candidate division WWE3 bacterium</name>
    <dbReference type="NCBI Taxonomy" id="2053526"/>
    <lineage>
        <taxon>Bacteria</taxon>
        <taxon>Katanobacteria</taxon>
    </lineage>
</organism>
<dbReference type="Gene3D" id="3.40.50.300">
    <property type="entry name" value="P-loop containing nucleotide triphosphate hydrolases"/>
    <property type="match status" value="1"/>
</dbReference>
<dbReference type="InterPro" id="IPR033720">
    <property type="entry name" value="EFTU_2"/>
</dbReference>
<keyword evidence="3 7" id="KW-0251">Elongation factor</keyword>
<proteinExistence type="inferred from homology"/>
<dbReference type="SUPFAM" id="SSF52540">
    <property type="entry name" value="P-loop containing nucleoside triphosphate hydrolases"/>
    <property type="match status" value="1"/>
</dbReference>
<dbReference type="InterPro" id="IPR005225">
    <property type="entry name" value="Small_GTP-bd"/>
</dbReference>
<dbReference type="PROSITE" id="PS51722">
    <property type="entry name" value="G_TR_2"/>
    <property type="match status" value="1"/>
</dbReference>
<dbReference type="CDD" id="cd03707">
    <property type="entry name" value="EFTU_III"/>
    <property type="match status" value="1"/>
</dbReference>
<dbReference type="AlphaFoldDB" id="A0A3A4ZEI6"/>
<comment type="function">
    <text evidence="7">GTP hydrolase that promotes the GTP-dependent binding of aminoacyl-tRNA to the A-site of ribosomes during protein biosynthesis.</text>
</comment>
<dbReference type="InterPro" id="IPR041709">
    <property type="entry name" value="EF-Tu_GTP-bd"/>
</dbReference>
<dbReference type="InterPro" id="IPR004541">
    <property type="entry name" value="Transl_elong_EFTu/EF1A_bac/org"/>
</dbReference>
<keyword evidence="2 7" id="KW-0547">Nucleotide-binding</keyword>
<dbReference type="InterPro" id="IPR004160">
    <property type="entry name" value="Transl_elong_EFTu/EF1A_C"/>
</dbReference>
<keyword evidence="7" id="KW-0460">Magnesium</keyword>
<reference evidence="9 10" key="1">
    <citation type="journal article" date="2017" name="ISME J.">
        <title>Energy and carbon metabolisms in a deep terrestrial subsurface fluid microbial community.</title>
        <authorList>
            <person name="Momper L."/>
            <person name="Jungbluth S.P."/>
            <person name="Lee M.D."/>
            <person name="Amend J.P."/>
        </authorList>
    </citation>
    <scope>NUCLEOTIDE SEQUENCE [LARGE SCALE GENOMIC DNA]</scope>
    <source>
        <strain evidence="9">SURF_46</strain>
    </source>
</reference>
<gene>
    <name evidence="7 9" type="primary">tuf</name>
    <name evidence="9" type="ORF">C4561_02015</name>
</gene>
<dbReference type="NCBIfam" id="NF009373">
    <property type="entry name" value="PRK12736.1"/>
    <property type="match status" value="1"/>
</dbReference>
<dbReference type="PROSITE" id="PS00301">
    <property type="entry name" value="G_TR_1"/>
    <property type="match status" value="1"/>
</dbReference>
<evidence type="ECO:0000256" key="7">
    <source>
        <dbReference type="HAMAP-Rule" id="MF_00118"/>
    </source>
</evidence>
<dbReference type="GO" id="GO:0003746">
    <property type="term" value="F:translation elongation factor activity"/>
    <property type="evidence" value="ECO:0007669"/>
    <property type="project" value="UniProtKB-UniRule"/>
</dbReference>
<evidence type="ECO:0000313" key="10">
    <source>
        <dbReference type="Proteomes" id="UP000265540"/>
    </source>
</evidence>
<dbReference type="InterPro" id="IPR000795">
    <property type="entry name" value="T_Tr_GTP-bd_dom"/>
</dbReference>
<keyword evidence="4 7" id="KW-0648">Protein biosynthesis</keyword>
<dbReference type="NCBIfam" id="TIGR00231">
    <property type="entry name" value="small_GTP"/>
    <property type="match status" value="1"/>
</dbReference>
<evidence type="ECO:0000313" key="9">
    <source>
        <dbReference type="EMBL" id="RJR27448.1"/>
    </source>
</evidence>
<dbReference type="PANTHER" id="PTHR43721">
    <property type="entry name" value="ELONGATION FACTOR TU-RELATED"/>
    <property type="match status" value="1"/>
</dbReference>
<dbReference type="Gene3D" id="2.40.30.10">
    <property type="entry name" value="Translation factors"/>
    <property type="match status" value="2"/>
</dbReference>
<evidence type="ECO:0000256" key="4">
    <source>
        <dbReference type="ARBA" id="ARBA00022917"/>
    </source>
</evidence>
<keyword evidence="5 7" id="KW-0342">GTP-binding</keyword>
<comment type="similarity">
    <text evidence="1 7">Belongs to the TRAFAC class translation factor GTPase superfamily. Classic translation factor GTPase family. EF-Tu/EF-1A subfamily.</text>
</comment>
<sequence length="393" mass="43131">MAAEFVRNKEHLNIGTIGHVDHGKTTLTSAITKVLSQKGLSQFYAFENIDKAPEERERGITINITHVEYETEKRHYAHIDAPGHADYIKNMITGAAQMDGAILVVSAPDGPMPQTREHILLAKQVNVPAIVVFMNKCDMVQDPEILDLVEMEVRELLTKYQFPGDEVPVIRGSALKAAEGDTDAVESIMKLMDAVDTYIPTPVRDLEKPFLMPIEDVFSISGRGTVVTGRIDRGIVKVNDEVEIVGIKDTIKSVVTGVEMFKKSMQEGQAGDNVGILLRGIERTGVERGQVLAKPGTVKPHTDFDAQVYVLSKEEGGRHKAFFSGYRPQFYLRTTDVTGEITLPDGVEMVMPGDDVNLKVKLITPVALEEGLRFAIREGGHTVGAGVITKINA</sequence>
<dbReference type="GO" id="GO:0005525">
    <property type="term" value="F:GTP binding"/>
    <property type="evidence" value="ECO:0007669"/>
    <property type="project" value="UniProtKB-UniRule"/>
</dbReference>
<comment type="caution">
    <text evidence="9">The sequence shown here is derived from an EMBL/GenBank/DDBJ whole genome shotgun (WGS) entry which is preliminary data.</text>
</comment>
<keyword evidence="7" id="KW-0963">Cytoplasm</keyword>
<evidence type="ECO:0000256" key="3">
    <source>
        <dbReference type="ARBA" id="ARBA00022768"/>
    </source>
</evidence>
<feature type="binding site" evidence="7">
    <location>
        <begin position="18"/>
        <end position="25"/>
    </location>
    <ligand>
        <name>GTP</name>
        <dbReference type="ChEBI" id="CHEBI:37565"/>
    </ligand>
</feature>
<dbReference type="PANTHER" id="PTHR43721:SF22">
    <property type="entry name" value="ELONGATION FACTOR TU, MITOCHONDRIAL"/>
    <property type="match status" value="1"/>
</dbReference>
<dbReference type="SUPFAM" id="SSF50465">
    <property type="entry name" value="EF-Tu/eEF-1alpha/eIF2-gamma C-terminal domain"/>
    <property type="match status" value="1"/>
</dbReference>
<feature type="binding site" evidence="7">
    <location>
        <begin position="80"/>
        <end position="84"/>
    </location>
    <ligand>
        <name>GTP</name>
        <dbReference type="ChEBI" id="CHEBI:37565"/>
    </ligand>
</feature>
<dbReference type="InterPro" id="IPR009001">
    <property type="entry name" value="Transl_elong_EF1A/Init_IF2_C"/>
</dbReference>
<dbReference type="HAMAP" id="MF_00118_B">
    <property type="entry name" value="EF_Tu_B"/>
    <property type="match status" value="1"/>
</dbReference>
<dbReference type="NCBIfam" id="NF009372">
    <property type="entry name" value="PRK12735.1"/>
    <property type="match status" value="1"/>
</dbReference>
<dbReference type="EMBL" id="QZJF01000011">
    <property type="protein sequence ID" value="RJR27448.1"/>
    <property type="molecule type" value="Genomic_DNA"/>
</dbReference>
<evidence type="ECO:0000256" key="1">
    <source>
        <dbReference type="ARBA" id="ARBA00007249"/>
    </source>
</evidence>
<comment type="subunit">
    <text evidence="7">Monomer.</text>
</comment>
<accession>A0A3A4ZEI6</accession>
<keyword evidence="7" id="KW-0479">Metal-binding</keyword>
<evidence type="ECO:0000256" key="5">
    <source>
        <dbReference type="ARBA" id="ARBA00023134"/>
    </source>
</evidence>
<evidence type="ECO:0000259" key="8">
    <source>
        <dbReference type="PROSITE" id="PS51722"/>
    </source>
</evidence>
<dbReference type="SUPFAM" id="SSF50447">
    <property type="entry name" value="Translation proteins"/>
    <property type="match status" value="1"/>
</dbReference>
<dbReference type="FunFam" id="3.40.50.300:FF:000003">
    <property type="entry name" value="Elongation factor Tu"/>
    <property type="match status" value="1"/>
</dbReference>
<keyword evidence="7" id="KW-0378">Hydrolase</keyword>
<evidence type="ECO:0000256" key="6">
    <source>
        <dbReference type="ARBA" id="ARBA00029554"/>
    </source>
</evidence>
<dbReference type="NCBIfam" id="NF000766">
    <property type="entry name" value="PRK00049.1"/>
    <property type="match status" value="1"/>
</dbReference>
<dbReference type="Proteomes" id="UP000265540">
    <property type="component" value="Unassembled WGS sequence"/>
</dbReference>